<dbReference type="Pfam" id="PF04405">
    <property type="entry name" value="ScdA_N"/>
    <property type="match status" value="1"/>
</dbReference>
<name>A0ABW5JJR7_9BACT</name>
<gene>
    <name evidence="6" type="primary">ric</name>
    <name evidence="6" type="ORF">ACFSVN_11050</name>
</gene>
<comment type="subcellular location">
    <subcellularLocation>
        <location evidence="1">Cytoplasm</location>
    </subcellularLocation>
</comment>
<organism evidence="6 7">
    <name type="scientific">Gracilimonas halophila</name>
    <dbReference type="NCBI Taxonomy" id="1834464"/>
    <lineage>
        <taxon>Bacteria</taxon>
        <taxon>Pseudomonadati</taxon>
        <taxon>Balneolota</taxon>
        <taxon>Balneolia</taxon>
        <taxon>Balneolales</taxon>
        <taxon>Balneolaceae</taxon>
        <taxon>Gracilimonas</taxon>
    </lineage>
</organism>
<proteinExistence type="predicted"/>
<evidence type="ECO:0000313" key="6">
    <source>
        <dbReference type="EMBL" id="MFD2532986.1"/>
    </source>
</evidence>
<evidence type="ECO:0000259" key="5">
    <source>
        <dbReference type="Pfam" id="PF01814"/>
    </source>
</evidence>
<dbReference type="InterPro" id="IPR038062">
    <property type="entry name" value="ScdA-like_N_sf"/>
</dbReference>
<evidence type="ECO:0000313" key="7">
    <source>
        <dbReference type="Proteomes" id="UP001597460"/>
    </source>
</evidence>
<evidence type="ECO:0000256" key="4">
    <source>
        <dbReference type="ARBA" id="ARBA00023004"/>
    </source>
</evidence>
<dbReference type="NCBIfam" id="TIGR03652">
    <property type="entry name" value="FeS_repair_RIC"/>
    <property type="match status" value="1"/>
</dbReference>
<dbReference type="PANTHER" id="PTHR36438">
    <property type="entry name" value="IRON-SULFUR CLUSTER REPAIR PROTEIN YTFE"/>
    <property type="match status" value="1"/>
</dbReference>
<evidence type="ECO:0000256" key="1">
    <source>
        <dbReference type="ARBA" id="ARBA00004496"/>
    </source>
</evidence>
<keyword evidence="7" id="KW-1185">Reference proteome</keyword>
<dbReference type="Gene3D" id="1.20.120.520">
    <property type="entry name" value="nmb1532 protein domain like"/>
    <property type="match status" value="1"/>
</dbReference>
<dbReference type="Pfam" id="PF01814">
    <property type="entry name" value="Hemerythrin"/>
    <property type="match status" value="1"/>
</dbReference>
<dbReference type="EMBL" id="JBHULI010000025">
    <property type="protein sequence ID" value="MFD2532986.1"/>
    <property type="molecule type" value="Genomic_DNA"/>
</dbReference>
<dbReference type="CDD" id="cd12108">
    <property type="entry name" value="Hr-like"/>
    <property type="match status" value="1"/>
</dbReference>
<keyword evidence="3" id="KW-0479">Metal-binding</keyword>
<dbReference type="InterPro" id="IPR019903">
    <property type="entry name" value="RIC_family"/>
</dbReference>
<comment type="caution">
    <text evidence="6">The sequence shown here is derived from an EMBL/GenBank/DDBJ whole genome shotgun (WGS) entry which is preliminary data.</text>
</comment>
<accession>A0ABW5JJR7</accession>
<evidence type="ECO:0000256" key="3">
    <source>
        <dbReference type="ARBA" id="ARBA00022723"/>
    </source>
</evidence>
<reference evidence="7" key="1">
    <citation type="journal article" date="2019" name="Int. J. Syst. Evol. Microbiol.">
        <title>The Global Catalogue of Microorganisms (GCM) 10K type strain sequencing project: providing services to taxonomists for standard genome sequencing and annotation.</title>
        <authorList>
            <consortium name="The Broad Institute Genomics Platform"/>
            <consortium name="The Broad Institute Genome Sequencing Center for Infectious Disease"/>
            <person name="Wu L."/>
            <person name="Ma J."/>
        </authorList>
    </citation>
    <scope>NUCLEOTIDE SEQUENCE [LARGE SCALE GENOMIC DNA]</scope>
    <source>
        <strain evidence="7">KCTC 52042</strain>
    </source>
</reference>
<dbReference type="PANTHER" id="PTHR36438:SF1">
    <property type="entry name" value="IRON-SULFUR CLUSTER REPAIR PROTEIN YTFE"/>
    <property type="match status" value="1"/>
</dbReference>
<dbReference type="Gene3D" id="1.10.3910.10">
    <property type="entry name" value="SP0561-like"/>
    <property type="match status" value="1"/>
</dbReference>
<dbReference type="InterPro" id="IPR012312">
    <property type="entry name" value="Hemerythrin-like"/>
</dbReference>
<feature type="domain" description="Hemerythrin-like" evidence="5">
    <location>
        <begin position="83"/>
        <end position="225"/>
    </location>
</feature>
<keyword evidence="2" id="KW-0963">Cytoplasm</keyword>
<evidence type="ECO:0000256" key="2">
    <source>
        <dbReference type="ARBA" id="ARBA00022490"/>
    </source>
</evidence>
<protein>
    <submittedName>
        <fullName evidence="6">Iron-sulfur cluster repair di-iron protein</fullName>
    </submittedName>
</protein>
<sequence length="233" mass="26583">MNTQTLSEKPVGEIVAEDYRTAQVLRSYGLDFCCGGGRTLEKACTSKKIELEQVVAEIEALNMADNTEDNYNEWSLDFLTDYIVNNHHSYVRKMLPEISFYAEKVARVHGERNPELYDILQNVQLLRSEMLGHLQKEEQDLFPQIKELVSQKKTGSVKSAILEALEEEHDKAGDLMANIEELTNGFNPPQNACASYRVLFQNLEGFQQDLHKHVHLENNILFPKALKLEASLN</sequence>
<keyword evidence="4" id="KW-0408">Iron</keyword>
<dbReference type="Proteomes" id="UP001597460">
    <property type="component" value="Unassembled WGS sequence"/>
</dbReference>
<dbReference type="RefSeq" id="WP_390302460.1">
    <property type="nucleotide sequence ID" value="NZ_JBHULI010000025.1"/>
</dbReference>